<proteinExistence type="predicted"/>
<dbReference type="Proteomes" id="UP000231019">
    <property type="component" value="Unassembled WGS sequence"/>
</dbReference>
<evidence type="ECO:0000256" key="1">
    <source>
        <dbReference type="SAM" id="Coils"/>
    </source>
</evidence>
<evidence type="ECO:0000313" key="2">
    <source>
        <dbReference type="EMBL" id="PIW17938.1"/>
    </source>
</evidence>
<sequence>MSPFLFSKGKPAAVDFEALKAASNFNRKPVARLRELKADQDQEALFLPPELNRQEVALAQTEALTELATGGVLDSPTQAALEKAESREDLQALARQVKLQKSNLRCEKLKDLEHAIVRSLEQAVHESGLHALQAFLLHTQTRLSQAYTGKLAISEQEGMALVRPFLQRQSQKIECLRLQNPDMLGAVFQAEEKILSRLKAANPLPPLERSALLTLAEVISKSLKVLLAEKNSWAPTESHSSEIAPSDLPEVLEPDQIETRLFALRSQLKEADENQKTKIQAEIDHLNSLLQNLEAETRLGFLCRLQRSLDQQWAQLLEIQTALKQVPHESHCRQLHRDALMMKNRCLSELKRGSQDLALAYPLQAGRLGFEKRLGYFQVQQEVPALSERDRAVFQLSADFQAGNAERDALQTLLNSLLKLSEAYLELKIQIQTALRRTRAQAQLEALTALESAWDKTDSLRLAQIETYWQADQEQLSALQLELIQTPVDRLVELQTLRRTIPARV</sequence>
<accession>A0A2M7G7E9</accession>
<gene>
    <name evidence="2" type="ORF">COW36_06970</name>
</gene>
<reference evidence="2 3" key="1">
    <citation type="submission" date="2017-09" db="EMBL/GenBank/DDBJ databases">
        <title>Depth-based differentiation of microbial function through sediment-hosted aquifers and enrichment of novel symbionts in the deep terrestrial subsurface.</title>
        <authorList>
            <person name="Probst A.J."/>
            <person name="Ladd B."/>
            <person name="Jarett J.K."/>
            <person name="Geller-Mcgrath D.E."/>
            <person name="Sieber C.M."/>
            <person name="Emerson J.B."/>
            <person name="Anantharaman K."/>
            <person name="Thomas B.C."/>
            <person name="Malmstrom R."/>
            <person name="Stieglmeier M."/>
            <person name="Klingl A."/>
            <person name="Woyke T."/>
            <person name="Ryan C.M."/>
            <person name="Banfield J.F."/>
        </authorList>
    </citation>
    <scope>NUCLEOTIDE SEQUENCE [LARGE SCALE GENOMIC DNA]</scope>
    <source>
        <strain evidence="2">CG17_big_fil_post_rev_8_21_14_2_50_48_46</strain>
    </source>
</reference>
<dbReference type="AlphaFoldDB" id="A0A2M7G7E9"/>
<comment type="caution">
    <text evidence="2">The sequence shown here is derived from an EMBL/GenBank/DDBJ whole genome shotgun (WGS) entry which is preliminary data.</text>
</comment>
<organism evidence="2 3">
    <name type="scientific">bacterium (Candidatus Blackallbacteria) CG17_big_fil_post_rev_8_21_14_2_50_48_46</name>
    <dbReference type="NCBI Taxonomy" id="2014261"/>
    <lineage>
        <taxon>Bacteria</taxon>
        <taxon>Candidatus Blackallbacteria</taxon>
    </lineage>
</organism>
<dbReference type="EMBL" id="PFFQ01000018">
    <property type="protein sequence ID" value="PIW17938.1"/>
    <property type="molecule type" value="Genomic_DNA"/>
</dbReference>
<evidence type="ECO:0000313" key="3">
    <source>
        <dbReference type="Proteomes" id="UP000231019"/>
    </source>
</evidence>
<feature type="coiled-coil region" evidence="1">
    <location>
        <begin position="269"/>
        <end position="296"/>
    </location>
</feature>
<protein>
    <submittedName>
        <fullName evidence="2">Uncharacterized protein</fullName>
    </submittedName>
</protein>
<keyword evidence="1" id="KW-0175">Coiled coil</keyword>
<name>A0A2M7G7E9_9BACT</name>